<evidence type="ECO:0000256" key="2">
    <source>
        <dbReference type="ARBA" id="ARBA00022840"/>
    </source>
</evidence>
<dbReference type="EMBL" id="CAJVQB010000106">
    <property type="protein sequence ID" value="CAG8467519.1"/>
    <property type="molecule type" value="Genomic_DNA"/>
</dbReference>
<sequence length="254" mass="30779">MLTIKDDCWDGEEWKRHTYHLVALKILKEKTNFKKLLEEIENYFEISDKTFFIRFMGISQDLQKNYIIVMELAPLGSLRTYLEKNFYNMKWEEKITALLDITYEIITGSLPYDNYSNKSVLEIISNRPKIPKYVPEPLAKLIWECWKATDRPTSEDLHRRIKRWYKFIIYKHQNEFTTKINNAEKMCQSSTPDYYEFELGSVNKEQHKQLLNLEIRKDVQCEKKQRDCSFNAFWTPSLEEELFYIEMVLNFEIW</sequence>
<feature type="domain" description="Serine-threonine/tyrosine-protein kinase catalytic" evidence="3">
    <location>
        <begin position="102"/>
        <end position="160"/>
    </location>
</feature>
<gene>
    <name evidence="4" type="ORF">GMARGA_LOCUS613</name>
</gene>
<feature type="domain" description="Serine-threonine/tyrosine-protein kinase catalytic" evidence="3">
    <location>
        <begin position="16"/>
        <end position="101"/>
    </location>
</feature>
<evidence type="ECO:0000259" key="3">
    <source>
        <dbReference type="Pfam" id="PF07714"/>
    </source>
</evidence>
<dbReference type="PANTHER" id="PTHR44329:SF298">
    <property type="entry name" value="MIXED LINEAGE KINASE DOMAIN-LIKE PROTEIN"/>
    <property type="match status" value="1"/>
</dbReference>
<dbReference type="InterPro" id="IPR011009">
    <property type="entry name" value="Kinase-like_dom_sf"/>
</dbReference>
<name>A0ABM8VWZ9_GIGMA</name>
<evidence type="ECO:0000256" key="1">
    <source>
        <dbReference type="ARBA" id="ARBA00022741"/>
    </source>
</evidence>
<evidence type="ECO:0000313" key="5">
    <source>
        <dbReference type="Proteomes" id="UP000789901"/>
    </source>
</evidence>
<accession>A0ABM8VWZ9</accession>
<dbReference type="Proteomes" id="UP000789901">
    <property type="component" value="Unassembled WGS sequence"/>
</dbReference>
<organism evidence="4 5">
    <name type="scientific">Gigaspora margarita</name>
    <dbReference type="NCBI Taxonomy" id="4874"/>
    <lineage>
        <taxon>Eukaryota</taxon>
        <taxon>Fungi</taxon>
        <taxon>Fungi incertae sedis</taxon>
        <taxon>Mucoromycota</taxon>
        <taxon>Glomeromycotina</taxon>
        <taxon>Glomeromycetes</taxon>
        <taxon>Diversisporales</taxon>
        <taxon>Gigasporaceae</taxon>
        <taxon>Gigaspora</taxon>
    </lineage>
</organism>
<protein>
    <submittedName>
        <fullName evidence="4">345_t:CDS:1</fullName>
    </submittedName>
</protein>
<proteinExistence type="predicted"/>
<keyword evidence="5" id="KW-1185">Reference proteome</keyword>
<keyword evidence="2" id="KW-0067">ATP-binding</keyword>
<dbReference type="InterPro" id="IPR051681">
    <property type="entry name" value="Ser/Thr_Kinases-Pseudokinases"/>
</dbReference>
<evidence type="ECO:0000313" key="4">
    <source>
        <dbReference type="EMBL" id="CAG8467519.1"/>
    </source>
</evidence>
<dbReference type="Gene3D" id="1.10.510.10">
    <property type="entry name" value="Transferase(Phosphotransferase) domain 1"/>
    <property type="match status" value="2"/>
</dbReference>
<dbReference type="InterPro" id="IPR001245">
    <property type="entry name" value="Ser-Thr/Tyr_kinase_cat_dom"/>
</dbReference>
<keyword evidence="1" id="KW-0547">Nucleotide-binding</keyword>
<comment type="caution">
    <text evidence="4">The sequence shown here is derived from an EMBL/GenBank/DDBJ whole genome shotgun (WGS) entry which is preliminary data.</text>
</comment>
<reference evidence="4 5" key="1">
    <citation type="submission" date="2021-06" db="EMBL/GenBank/DDBJ databases">
        <authorList>
            <person name="Kallberg Y."/>
            <person name="Tangrot J."/>
            <person name="Rosling A."/>
        </authorList>
    </citation>
    <scope>NUCLEOTIDE SEQUENCE [LARGE SCALE GENOMIC DNA]</scope>
    <source>
        <strain evidence="4 5">120-4 pot B 10/14</strain>
    </source>
</reference>
<dbReference type="PANTHER" id="PTHR44329">
    <property type="entry name" value="SERINE/THREONINE-PROTEIN KINASE TNNI3K-RELATED"/>
    <property type="match status" value="1"/>
</dbReference>
<dbReference type="SUPFAM" id="SSF56112">
    <property type="entry name" value="Protein kinase-like (PK-like)"/>
    <property type="match status" value="1"/>
</dbReference>
<dbReference type="Pfam" id="PF07714">
    <property type="entry name" value="PK_Tyr_Ser-Thr"/>
    <property type="match status" value="2"/>
</dbReference>